<reference evidence="2" key="1">
    <citation type="submission" date="2017-06" db="EMBL/GenBank/DDBJ databases">
        <authorList>
            <person name="Varghese N."/>
            <person name="Submissions S."/>
        </authorList>
    </citation>
    <scope>NUCLEOTIDE SEQUENCE [LARGE SCALE GENOMIC DNA]</scope>
    <source>
        <strain evidence="2">DSM 46839</strain>
    </source>
</reference>
<organism evidence="1 2">
    <name type="scientific">Geodermatophilus pulveris</name>
    <dbReference type="NCBI Taxonomy" id="1564159"/>
    <lineage>
        <taxon>Bacteria</taxon>
        <taxon>Bacillati</taxon>
        <taxon>Actinomycetota</taxon>
        <taxon>Actinomycetes</taxon>
        <taxon>Geodermatophilales</taxon>
        <taxon>Geodermatophilaceae</taxon>
        <taxon>Geodermatophilus</taxon>
    </lineage>
</organism>
<protein>
    <submittedName>
        <fullName evidence="1">Uncharacterized protein</fullName>
    </submittedName>
</protein>
<sequence length="111" mass="11610">MDQLLVVLESSEQDLTRAVTGLAVALEGRATVFVPVPAVRPEARMAPTSPPVVIVALDDRGAGVDLGEWVGRYLDQTPAATLTCSAGGRSVRLDAATRSSARDAVTHLLDT</sequence>
<dbReference type="AlphaFoldDB" id="A0A239C0L0"/>
<dbReference type="EMBL" id="FZOO01000002">
    <property type="protein sequence ID" value="SNS13660.1"/>
    <property type="molecule type" value="Genomic_DNA"/>
</dbReference>
<gene>
    <name evidence="1" type="ORF">SAMN06893096_102179</name>
</gene>
<name>A0A239C0L0_9ACTN</name>
<keyword evidence="2" id="KW-1185">Reference proteome</keyword>
<evidence type="ECO:0000313" key="2">
    <source>
        <dbReference type="Proteomes" id="UP000198373"/>
    </source>
</evidence>
<accession>A0A239C0L0</accession>
<proteinExistence type="predicted"/>
<dbReference type="Proteomes" id="UP000198373">
    <property type="component" value="Unassembled WGS sequence"/>
</dbReference>
<evidence type="ECO:0000313" key="1">
    <source>
        <dbReference type="EMBL" id="SNS13660.1"/>
    </source>
</evidence>